<evidence type="ECO:0000256" key="1">
    <source>
        <dbReference type="SAM" id="MobiDB-lite"/>
    </source>
</evidence>
<dbReference type="AlphaFoldDB" id="A0A3N6PLH5"/>
<accession>A0A3N6PLH5</accession>
<reference evidence="2 3" key="1">
    <citation type="journal article" date="2018" name="ACS Chem. Biol.">
        <title>Ketoreductase domain dysfunction expands chemodiversity: malyngamide biosynthesis in the cyanobacterium Okeania hirsuta.</title>
        <authorList>
            <person name="Moss N.A."/>
            <person name="Leao T."/>
            <person name="Rankin M."/>
            <person name="McCullough T.M."/>
            <person name="Qu P."/>
            <person name="Korobeynikov A."/>
            <person name="Smith J.L."/>
            <person name="Gerwick L."/>
            <person name="Gerwick W.H."/>
        </authorList>
    </citation>
    <scope>NUCLEOTIDE SEQUENCE [LARGE SCALE GENOMIC DNA]</scope>
    <source>
        <strain evidence="2 3">PAB10Feb10-1</strain>
    </source>
</reference>
<dbReference type="Proteomes" id="UP000269154">
    <property type="component" value="Unassembled WGS sequence"/>
</dbReference>
<sequence>MWGAGEQGAGEKGERIIVDRKNYLSYQKKCTFSYTFSLTKTFERLVHNLSIMSTFYVKKDVYKALPFKGIKKENIPDIKPPYSRGTVNAVPPEEAN</sequence>
<feature type="region of interest" description="Disordered" evidence="1">
    <location>
        <begin position="76"/>
        <end position="96"/>
    </location>
</feature>
<name>A0A3N6PLH5_9CYAN</name>
<gene>
    <name evidence="2" type="ORF">D5R40_24865</name>
</gene>
<organism evidence="2 3">
    <name type="scientific">Okeania hirsuta</name>
    <dbReference type="NCBI Taxonomy" id="1458930"/>
    <lineage>
        <taxon>Bacteria</taxon>
        <taxon>Bacillati</taxon>
        <taxon>Cyanobacteriota</taxon>
        <taxon>Cyanophyceae</taxon>
        <taxon>Oscillatoriophycideae</taxon>
        <taxon>Oscillatoriales</taxon>
        <taxon>Microcoleaceae</taxon>
        <taxon>Okeania</taxon>
    </lineage>
</organism>
<dbReference type="EMBL" id="RCBY01000195">
    <property type="protein sequence ID" value="RQH29250.1"/>
    <property type="molecule type" value="Genomic_DNA"/>
</dbReference>
<evidence type="ECO:0000313" key="2">
    <source>
        <dbReference type="EMBL" id="RQH29250.1"/>
    </source>
</evidence>
<proteinExistence type="predicted"/>
<comment type="caution">
    <text evidence="2">The sequence shown here is derived from an EMBL/GenBank/DDBJ whole genome shotgun (WGS) entry which is preliminary data.</text>
</comment>
<evidence type="ECO:0000313" key="3">
    <source>
        <dbReference type="Proteomes" id="UP000269154"/>
    </source>
</evidence>
<protein>
    <submittedName>
        <fullName evidence="2">Uncharacterized protein</fullName>
    </submittedName>
</protein>
<keyword evidence="3" id="KW-1185">Reference proteome</keyword>